<dbReference type="SUPFAM" id="SSF50998">
    <property type="entry name" value="Quinoprotein alcohol dehydrogenase-like"/>
    <property type="match status" value="3"/>
</dbReference>
<feature type="domain" description="Methyltransferase" evidence="2">
    <location>
        <begin position="466"/>
        <end position="557"/>
    </location>
</feature>
<dbReference type="SUPFAM" id="SSF53335">
    <property type="entry name" value="S-adenosyl-L-methionine-dependent methyltransferases"/>
    <property type="match status" value="1"/>
</dbReference>
<dbReference type="InterPro" id="IPR002372">
    <property type="entry name" value="PQQ_rpt_dom"/>
</dbReference>
<dbReference type="InterPro" id="IPR011047">
    <property type="entry name" value="Quinoprotein_ADH-like_sf"/>
</dbReference>
<feature type="domain" description="Pyrrolo-quinoline quinone repeat" evidence="1">
    <location>
        <begin position="756"/>
        <end position="925"/>
    </location>
</feature>
<dbReference type="InterPro" id="IPR029063">
    <property type="entry name" value="SAM-dependent_MTases_sf"/>
</dbReference>
<evidence type="ECO:0000259" key="2">
    <source>
        <dbReference type="Pfam" id="PF13649"/>
    </source>
</evidence>
<dbReference type="InterPro" id="IPR041698">
    <property type="entry name" value="Methyltransf_25"/>
</dbReference>
<gene>
    <name evidence="3" type="ORF">GmarT_00550</name>
</gene>
<dbReference type="GeneID" id="98644760"/>
<dbReference type="Pfam" id="PF13649">
    <property type="entry name" value="Methyltransf_25"/>
    <property type="match status" value="1"/>
</dbReference>
<organism evidence="3 4">
    <name type="scientific">Gimesia maris</name>
    <dbReference type="NCBI Taxonomy" id="122"/>
    <lineage>
        <taxon>Bacteria</taxon>
        <taxon>Pseudomonadati</taxon>
        <taxon>Planctomycetota</taxon>
        <taxon>Planctomycetia</taxon>
        <taxon>Planctomycetales</taxon>
        <taxon>Planctomycetaceae</taxon>
        <taxon>Gimesia</taxon>
    </lineage>
</organism>
<dbReference type="RefSeq" id="WP_149302374.1">
    <property type="nucleotide sequence ID" value="NZ_CP042910.1"/>
</dbReference>
<protein>
    <submittedName>
        <fullName evidence="3">Outer membrane biogenesis protein BamB</fullName>
    </submittedName>
</protein>
<sequence>MKNLRAILLFITCCLAVCQVEQRMQAADWPAYRADAQRSGFTTDDLPGELALQWRIQNSHAIQSAWPRSTRLTYDRVNHCVIADDRVFFGDSATGKIQAVDLQTGKPVWEYFTEGPVRFAPTVWQDQLLVTSDDGFLYALSLAEGSLLWKHRGGPRAEMVVGNERVISKWPARGAAVVVDDTVYYAAGIWPSDGIFLHALNAKTGKPVWSNTDSGQIYMPQPHGGADANSGISAQGYLAVAGDHLLVPAGRAVPASMNRLNGQFEYFHLQKNRAQGGGDTIVAGDLFLNSGVVFKAADGEAIAKSTPGPTVATPDGLVQASRGSISRYQWIDTESPDRKGKLVRGKALKQIWTVKQTQPSAALIIAGDKIVSGANGLVETIDLENGKPLWSTPVKGTAYGLAASNARLLVSTDHGTVYAFGDKTAVPATGNDEQVVKSPYPTDSAAARAAAEIIKRTGIEKGYCFDVGCGDGALAYELATRTQLRIIAIEADPELVALARQKLTAAGVYGSCVTVLQRSLDQTNTPNKVANLVVSGRSLSEDPATLSQQELKRLQRPYGGVICLGKPGALKIEKRGAIAGAGEWTHQYADAANTLCSNDKLVNGQLSMLWYRDFDFVIPSRHGRGPAPLYSKGRLFHEGNHGLLAVDAYNGHELWRFKIEGVLAAYDGDELMGASGTGSNYCLGGDSVFIRHEEHCYQLDAATGELLHTFDVPPSEDSKAEKTKQPWGYIAWHDGMLIGTAADPNHVVAFRYRATTGDMTKQLTESTRLFAFDTKTRKLKWQYEPKDSIRHNAIAIANEKLYLIDRPLADFDRTKETRNKPIPKTAKHATGQLLCLSIHDGYVLWKNKEDIYGTMIAVSAENDALLMSYQPTSFKLSSEKGGRLSVFNSTTGEKTWEAKANYRSRPLINGKTVYAQGGAWNLKSGKPQPFNFKRSYGCGILASCENMMFFRSATLGYFDFNKNDSIENYGGVRPGCWINAIPAGGLVLVPDASAACSCSYLNKSWFALETQTAK</sequence>
<evidence type="ECO:0000313" key="4">
    <source>
        <dbReference type="Proteomes" id="UP000322887"/>
    </source>
</evidence>
<dbReference type="InterPro" id="IPR018391">
    <property type="entry name" value="PQQ_b-propeller_rpt"/>
</dbReference>
<dbReference type="PANTHER" id="PTHR34512">
    <property type="entry name" value="CELL SURFACE PROTEIN"/>
    <property type="match status" value="1"/>
</dbReference>
<dbReference type="Pfam" id="PF13360">
    <property type="entry name" value="PQQ_2"/>
    <property type="match status" value="2"/>
</dbReference>
<accession>A0ABX5YEX3</accession>
<dbReference type="PANTHER" id="PTHR34512:SF30">
    <property type="entry name" value="OUTER MEMBRANE PROTEIN ASSEMBLY FACTOR BAMB"/>
    <property type="match status" value="1"/>
</dbReference>
<evidence type="ECO:0000313" key="3">
    <source>
        <dbReference type="EMBL" id="QEG14222.1"/>
    </source>
</evidence>
<dbReference type="EMBL" id="CP042910">
    <property type="protein sequence ID" value="QEG14222.1"/>
    <property type="molecule type" value="Genomic_DNA"/>
</dbReference>
<name>A0ABX5YEX3_9PLAN</name>
<dbReference type="Gene3D" id="2.130.10.10">
    <property type="entry name" value="YVTN repeat-like/Quinoprotein amine dehydrogenase"/>
    <property type="match status" value="3"/>
</dbReference>
<feature type="domain" description="Pyrrolo-quinoline quinone repeat" evidence="1">
    <location>
        <begin position="80"/>
        <end position="212"/>
    </location>
</feature>
<proteinExistence type="predicted"/>
<dbReference type="CDD" id="cd02440">
    <property type="entry name" value="AdoMet_MTases"/>
    <property type="match status" value="1"/>
</dbReference>
<keyword evidence="4" id="KW-1185">Reference proteome</keyword>
<dbReference type="Proteomes" id="UP000322887">
    <property type="component" value="Chromosome"/>
</dbReference>
<reference evidence="3 4" key="1">
    <citation type="submission" date="2019-08" db="EMBL/GenBank/DDBJ databases">
        <title>Deep-cultivation of Planctomycetes and their phenomic and genomic characterization uncovers novel biology.</title>
        <authorList>
            <person name="Wiegand S."/>
            <person name="Jogler M."/>
            <person name="Boedeker C."/>
            <person name="Pinto D."/>
            <person name="Vollmers J."/>
            <person name="Rivas-Marin E."/>
            <person name="Kohn T."/>
            <person name="Peeters S.H."/>
            <person name="Heuer A."/>
            <person name="Rast P."/>
            <person name="Oberbeckmann S."/>
            <person name="Bunk B."/>
            <person name="Jeske O."/>
            <person name="Meyerdierks A."/>
            <person name="Storesund J.E."/>
            <person name="Kallscheuer N."/>
            <person name="Luecker S."/>
            <person name="Lage O.M."/>
            <person name="Pohl T."/>
            <person name="Merkel B.J."/>
            <person name="Hornburger P."/>
            <person name="Mueller R.-W."/>
            <person name="Bruemmer F."/>
            <person name="Labrenz M."/>
            <person name="Spormann A.M."/>
            <person name="Op den Camp H."/>
            <person name="Overmann J."/>
            <person name="Amann R."/>
            <person name="Jetten M.S.M."/>
            <person name="Mascher T."/>
            <person name="Medema M.H."/>
            <person name="Devos D.P."/>
            <person name="Kaster A.-K."/>
            <person name="Ovreas L."/>
            <person name="Rohde M."/>
            <person name="Galperin M.Y."/>
            <person name="Jogler C."/>
        </authorList>
    </citation>
    <scope>NUCLEOTIDE SEQUENCE [LARGE SCALE GENOMIC DNA]</scope>
    <source>
        <strain evidence="3 4">DSM 8797</strain>
    </source>
</reference>
<dbReference type="SMART" id="SM00564">
    <property type="entry name" value="PQQ"/>
    <property type="match status" value="8"/>
</dbReference>
<dbReference type="Gene3D" id="3.40.50.150">
    <property type="entry name" value="Vaccinia Virus protein VP39"/>
    <property type="match status" value="1"/>
</dbReference>
<dbReference type="InterPro" id="IPR015943">
    <property type="entry name" value="WD40/YVTN_repeat-like_dom_sf"/>
</dbReference>
<evidence type="ECO:0000259" key="1">
    <source>
        <dbReference type="Pfam" id="PF13360"/>
    </source>
</evidence>